<dbReference type="Pfam" id="PF06237">
    <property type="entry name" value="SLC52_ribofla_tr"/>
    <property type="match status" value="1"/>
</dbReference>
<protein>
    <submittedName>
        <fullName evidence="10">Uncharacterized protein</fullName>
    </submittedName>
</protein>
<evidence type="ECO:0000256" key="4">
    <source>
        <dbReference type="ARBA" id="ARBA00022448"/>
    </source>
</evidence>
<sequence>MSHISRVSTWLVYISIILFGLSSWIVVNGVYSQLPLFVKKLPEKWAIASQMSVALQLSNVFPIIHLVITTAFISSANRIHFDTVSIYIICVVGIISTIFLGLFWDRTVYTNNSEHSLWFLFFVFLSGAVDCTTSVVYFAFISNYRYLFSSALTIGEGLTGGVVGVLSLIQQPGSNKPLFNVLVFCIVLSAITFVSLCAFTFLRFSTFGKSQLRSHQCEDYESSLIQHKDLNINQPITSHKWKLTWTYRLVLTQSLISFFDNAVINSILPYVFKKNPRGDILMQYAISIGQILDPVFCLLAYVVPVHRQVENLFVSLLHLTWVSICTFLTVMAMPWAPYKRDLTMGIILTVLKITSKCIISYCKTKEFLMCHQKLEAIDKRRSQEELTKESRAGNIILCGFEMGTFRLAGLGIQLSALVGSLIMLALTTMGAF</sequence>
<gene>
    <name evidence="10" type="ORF">AKO1_014404</name>
</gene>
<feature type="transmembrane region" description="Helical" evidence="9">
    <location>
        <begin position="342"/>
        <end position="362"/>
    </location>
</feature>
<dbReference type="AlphaFoldDB" id="A0AAW2Z1M8"/>
<evidence type="ECO:0000256" key="3">
    <source>
        <dbReference type="ARBA" id="ARBA00006366"/>
    </source>
</evidence>
<comment type="similarity">
    <text evidence="3">Belongs to the riboflavin transporter family.</text>
</comment>
<accession>A0AAW2Z1M8</accession>
<evidence type="ECO:0000313" key="11">
    <source>
        <dbReference type="Proteomes" id="UP001431209"/>
    </source>
</evidence>
<comment type="catalytic activity">
    <reaction evidence="1">
        <text>riboflavin(in) = riboflavin(out)</text>
        <dbReference type="Rhea" id="RHEA:35015"/>
        <dbReference type="ChEBI" id="CHEBI:57986"/>
    </reaction>
</comment>
<evidence type="ECO:0000256" key="1">
    <source>
        <dbReference type="ARBA" id="ARBA00000215"/>
    </source>
</evidence>
<keyword evidence="11" id="KW-1185">Reference proteome</keyword>
<dbReference type="PANTHER" id="PTHR12929">
    <property type="entry name" value="SOLUTE CARRIER FAMILY 52"/>
    <property type="match status" value="1"/>
</dbReference>
<feature type="transmembrane region" description="Helical" evidence="9">
    <location>
        <begin position="407"/>
        <end position="426"/>
    </location>
</feature>
<proteinExistence type="inferred from homology"/>
<evidence type="ECO:0000256" key="8">
    <source>
        <dbReference type="ARBA" id="ARBA00023136"/>
    </source>
</evidence>
<dbReference type="EMBL" id="JAOPGA020000868">
    <property type="protein sequence ID" value="KAL0482512.1"/>
    <property type="molecule type" value="Genomic_DNA"/>
</dbReference>
<feature type="transmembrane region" description="Helical" evidence="9">
    <location>
        <begin position="47"/>
        <end position="72"/>
    </location>
</feature>
<feature type="transmembrane region" description="Helical" evidence="9">
    <location>
        <begin position="84"/>
        <end position="104"/>
    </location>
</feature>
<dbReference type="PANTHER" id="PTHR12929:SF21">
    <property type="match status" value="1"/>
</dbReference>
<evidence type="ECO:0000256" key="6">
    <source>
        <dbReference type="ARBA" id="ARBA00022692"/>
    </source>
</evidence>
<keyword evidence="6 9" id="KW-0812">Transmembrane</keyword>
<feature type="transmembrane region" description="Helical" evidence="9">
    <location>
        <begin position="284"/>
        <end position="304"/>
    </location>
</feature>
<dbReference type="GO" id="GO:0032217">
    <property type="term" value="F:riboflavin transmembrane transporter activity"/>
    <property type="evidence" value="ECO:0007669"/>
    <property type="project" value="InterPro"/>
</dbReference>
<dbReference type="InterPro" id="IPR009357">
    <property type="entry name" value="Riboflavin_transptr"/>
</dbReference>
<keyword evidence="7 9" id="KW-1133">Transmembrane helix</keyword>
<keyword evidence="5" id="KW-1003">Cell membrane</keyword>
<feature type="transmembrane region" description="Helical" evidence="9">
    <location>
        <begin position="116"/>
        <end position="140"/>
    </location>
</feature>
<keyword evidence="8 9" id="KW-0472">Membrane</keyword>
<feature type="transmembrane region" description="Helical" evidence="9">
    <location>
        <begin position="7"/>
        <end position="27"/>
    </location>
</feature>
<comment type="subcellular location">
    <subcellularLocation>
        <location evidence="2">Cell membrane</location>
        <topology evidence="2">Multi-pass membrane protein</topology>
    </subcellularLocation>
</comment>
<feature type="transmembrane region" description="Helical" evidence="9">
    <location>
        <begin position="249"/>
        <end position="272"/>
    </location>
</feature>
<dbReference type="Proteomes" id="UP001431209">
    <property type="component" value="Unassembled WGS sequence"/>
</dbReference>
<dbReference type="GO" id="GO:0005886">
    <property type="term" value="C:plasma membrane"/>
    <property type="evidence" value="ECO:0007669"/>
    <property type="project" value="UniProtKB-SubCell"/>
</dbReference>
<name>A0AAW2Z1M8_9EUKA</name>
<evidence type="ECO:0000256" key="9">
    <source>
        <dbReference type="SAM" id="Phobius"/>
    </source>
</evidence>
<feature type="transmembrane region" description="Helical" evidence="9">
    <location>
        <begin position="316"/>
        <end position="336"/>
    </location>
</feature>
<evidence type="ECO:0000256" key="7">
    <source>
        <dbReference type="ARBA" id="ARBA00022989"/>
    </source>
</evidence>
<feature type="transmembrane region" description="Helical" evidence="9">
    <location>
        <begin position="181"/>
        <end position="204"/>
    </location>
</feature>
<evidence type="ECO:0000313" key="10">
    <source>
        <dbReference type="EMBL" id="KAL0482512.1"/>
    </source>
</evidence>
<organism evidence="10 11">
    <name type="scientific">Acrasis kona</name>
    <dbReference type="NCBI Taxonomy" id="1008807"/>
    <lineage>
        <taxon>Eukaryota</taxon>
        <taxon>Discoba</taxon>
        <taxon>Heterolobosea</taxon>
        <taxon>Tetramitia</taxon>
        <taxon>Eutetramitia</taxon>
        <taxon>Acrasidae</taxon>
        <taxon>Acrasis</taxon>
    </lineage>
</organism>
<reference evidence="10 11" key="1">
    <citation type="submission" date="2024-03" db="EMBL/GenBank/DDBJ databases">
        <title>The Acrasis kona genome and developmental transcriptomes reveal deep origins of eukaryotic multicellular pathways.</title>
        <authorList>
            <person name="Sheikh S."/>
            <person name="Fu C.-J."/>
            <person name="Brown M.W."/>
            <person name="Baldauf S.L."/>
        </authorList>
    </citation>
    <scope>NUCLEOTIDE SEQUENCE [LARGE SCALE GENOMIC DNA]</scope>
    <source>
        <strain evidence="10 11">ATCC MYA-3509</strain>
    </source>
</reference>
<comment type="caution">
    <text evidence="10">The sequence shown here is derived from an EMBL/GenBank/DDBJ whole genome shotgun (WGS) entry which is preliminary data.</text>
</comment>
<feature type="transmembrane region" description="Helical" evidence="9">
    <location>
        <begin position="147"/>
        <end position="169"/>
    </location>
</feature>
<evidence type="ECO:0000256" key="5">
    <source>
        <dbReference type="ARBA" id="ARBA00022475"/>
    </source>
</evidence>
<keyword evidence="4" id="KW-0813">Transport</keyword>
<evidence type="ECO:0000256" key="2">
    <source>
        <dbReference type="ARBA" id="ARBA00004651"/>
    </source>
</evidence>